<dbReference type="InterPro" id="IPR050557">
    <property type="entry name" value="RTX_toxin/Mannuronan_C5-epim"/>
</dbReference>
<evidence type="ECO:0008006" key="5">
    <source>
        <dbReference type="Google" id="ProtNLM"/>
    </source>
</evidence>
<dbReference type="PANTHER" id="PTHR38340:SF1">
    <property type="entry name" value="S-LAYER PROTEIN"/>
    <property type="match status" value="1"/>
</dbReference>
<proteinExistence type="predicted"/>
<dbReference type="SUPFAM" id="SSF52266">
    <property type="entry name" value="SGNH hydrolase"/>
    <property type="match status" value="1"/>
</dbReference>
<organism evidence="3 4">
    <name type="scientific">Acuticoccus sediminis</name>
    <dbReference type="NCBI Taxonomy" id="2184697"/>
    <lineage>
        <taxon>Bacteria</taxon>
        <taxon>Pseudomonadati</taxon>
        <taxon>Pseudomonadota</taxon>
        <taxon>Alphaproteobacteria</taxon>
        <taxon>Hyphomicrobiales</taxon>
        <taxon>Amorphaceae</taxon>
        <taxon>Acuticoccus</taxon>
    </lineage>
</organism>
<dbReference type="Pfam" id="PF00353">
    <property type="entry name" value="HemolysinCabind"/>
    <property type="match status" value="3"/>
</dbReference>
<dbReference type="PANTHER" id="PTHR38340">
    <property type="entry name" value="S-LAYER PROTEIN"/>
    <property type="match status" value="1"/>
</dbReference>
<sequence length="505" mass="52052">MAPALTFDTIYFFGGSLTDSGNFYAATEAVSRKAVPLTSAGYAEQFSNGPVYADLVPGLLGVAGGEETNYAVGGARILADRTIEDVIGRFAVRPDATEEDLAYGVDYPSEIERFVADHGGEDLSNVAISIFVGSNDLREFRPPRGTLEAKLAAAHDFGVALADAMLEETAPAIDLGVGTVIFNTLPDSGVFPVTRYERPNDSLISDAVVAAYNETLASIAEDLEDMGTTAVVVHLDVLFEEVTGDAASFNFRDPGISVYLGGGKAPIPNFGARNIPQDQLIFFDLVHPTTEMHEIIAAFEAASLTANVVIGDALASDVTGTMQSDLFLGRDGDDTAELGLGDDIAIGGLGNDSLVGGPGDNLLMGGAGDDTVTGGGDDDILADGTGDDGLAGGGGNDLLIVGAGSDTARGGAGDDVVVWTEPSLVGGDRRGGDQTVLCGGEGTDTLVLRVADAGDATFDDPTAVNVFEALGVTAGQFEEIIVVEGFEELPISSDQIATADLWHLI</sequence>
<dbReference type="InterPro" id="IPR011049">
    <property type="entry name" value="Serralysin-like_metalloprot_C"/>
</dbReference>
<dbReference type="Gene3D" id="3.40.50.1110">
    <property type="entry name" value="SGNH hydrolase"/>
    <property type="match status" value="1"/>
</dbReference>
<dbReference type="InterPro" id="IPR001087">
    <property type="entry name" value="GDSL"/>
</dbReference>
<dbReference type="GO" id="GO:0005576">
    <property type="term" value="C:extracellular region"/>
    <property type="evidence" value="ECO:0007669"/>
    <property type="project" value="UniProtKB-SubCell"/>
</dbReference>
<evidence type="ECO:0000256" key="1">
    <source>
        <dbReference type="ARBA" id="ARBA00004613"/>
    </source>
</evidence>
<dbReference type="InterPro" id="IPR001343">
    <property type="entry name" value="Hemolysn_Ca-bd"/>
</dbReference>
<comment type="subcellular location">
    <subcellularLocation>
        <location evidence="1">Secreted</location>
    </subcellularLocation>
</comment>
<dbReference type="Gene3D" id="2.150.10.10">
    <property type="entry name" value="Serralysin-like metalloprotease, C-terminal"/>
    <property type="match status" value="1"/>
</dbReference>
<dbReference type="AlphaFoldDB" id="A0A8B2NXF2"/>
<evidence type="ECO:0000313" key="4">
    <source>
        <dbReference type="Proteomes" id="UP000249590"/>
    </source>
</evidence>
<dbReference type="RefSeq" id="WP_111341949.1">
    <property type="nucleotide sequence ID" value="NZ_QHHQ01000001.1"/>
</dbReference>
<evidence type="ECO:0000256" key="2">
    <source>
        <dbReference type="ARBA" id="ARBA00022525"/>
    </source>
</evidence>
<dbReference type="GO" id="GO:0005509">
    <property type="term" value="F:calcium ion binding"/>
    <property type="evidence" value="ECO:0007669"/>
    <property type="project" value="InterPro"/>
</dbReference>
<dbReference type="InterPro" id="IPR018511">
    <property type="entry name" value="Hemolysin-typ_Ca-bd_CS"/>
</dbReference>
<keyword evidence="4" id="KW-1185">Reference proteome</keyword>
<dbReference type="GO" id="GO:0016788">
    <property type="term" value="F:hydrolase activity, acting on ester bonds"/>
    <property type="evidence" value="ECO:0007669"/>
    <property type="project" value="InterPro"/>
</dbReference>
<gene>
    <name evidence="3" type="ORF">DLJ53_02195</name>
</gene>
<name>A0A8B2NXF2_9HYPH</name>
<reference evidence="3 4" key="1">
    <citation type="submission" date="2018-05" db="EMBL/GenBank/DDBJ databases">
        <title>Acuticoccus sediminis sp. nov., isolated from deep-sea sediment of Indian Ocean.</title>
        <authorList>
            <person name="Liu X."/>
            <person name="Lai Q."/>
            <person name="Du Y."/>
            <person name="Sun F."/>
            <person name="Zhang X."/>
            <person name="Wang S."/>
            <person name="Shao Z."/>
        </authorList>
    </citation>
    <scope>NUCLEOTIDE SEQUENCE [LARGE SCALE GENOMIC DNA]</scope>
    <source>
        <strain evidence="3 4">PTG4-2</strain>
    </source>
</reference>
<evidence type="ECO:0000313" key="3">
    <source>
        <dbReference type="EMBL" id="RAI03350.1"/>
    </source>
</evidence>
<comment type="caution">
    <text evidence="3">The sequence shown here is derived from an EMBL/GenBank/DDBJ whole genome shotgun (WGS) entry which is preliminary data.</text>
</comment>
<dbReference type="PRINTS" id="PR00313">
    <property type="entry name" value="CABNDNGRPT"/>
</dbReference>
<dbReference type="Proteomes" id="UP000249590">
    <property type="component" value="Unassembled WGS sequence"/>
</dbReference>
<accession>A0A8B2NXF2</accession>
<keyword evidence="2" id="KW-0964">Secreted</keyword>
<dbReference type="Pfam" id="PF00657">
    <property type="entry name" value="Lipase_GDSL"/>
    <property type="match status" value="1"/>
</dbReference>
<dbReference type="EMBL" id="QHHQ01000001">
    <property type="protein sequence ID" value="RAI03350.1"/>
    <property type="molecule type" value="Genomic_DNA"/>
</dbReference>
<dbReference type="PROSITE" id="PS00330">
    <property type="entry name" value="HEMOLYSIN_CALCIUM"/>
    <property type="match status" value="1"/>
</dbReference>
<dbReference type="SUPFAM" id="SSF51120">
    <property type="entry name" value="beta-Roll"/>
    <property type="match status" value="1"/>
</dbReference>
<dbReference type="InterPro" id="IPR036514">
    <property type="entry name" value="SGNH_hydro_sf"/>
</dbReference>
<protein>
    <recommendedName>
        <fullName evidence="5">Phospholipase/lecithinase/hemolysin</fullName>
    </recommendedName>
</protein>
<dbReference type="OrthoDB" id="5292073at2"/>